<gene>
    <name evidence="9" type="primary">rapA</name>
    <name evidence="13" type="ORF">OM33_06240</name>
</gene>
<evidence type="ECO:0000256" key="1">
    <source>
        <dbReference type="ARBA" id="ARBA00022741"/>
    </source>
</evidence>
<comment type="function">
    <text evidence="9">Transcription regulator that activates transcription by stimulating RNA polymerase (RNAP) recycling in case of stress conditions such as supercoiled DNA or high salt concentrations. Probably acts by releasing the RNAP, when it is trapped or immobilized on tightly supercoiled DNA. Does not activate transcription on linear DNA. Probably not involved in DNA repair.</text>
</comment>
<organism evidence="13 14">
    <name type="scientific">Pseudoalteromonas piratica</name>
    <dbReference type="NCBI Taxonomy" id="1348114"/>
    <lineage>
        <taxon>Bacteria</taxon>
        <taxon>Pseudomonadati</taxon>
        <taxon>Pseudomonadota</taxon>
        <taxon>Gammaproteobacteria</taxon>
        <taxon>Alteromonadales</taxon>
        <taxon>Pseudoalteromonadaceae</taxon>
        <taxon>Pseudoalteromonas</taxon>
    </lineage>
</organism>
<evidence type="ECO:0000256" key="5">
    <source>
        <dbReference type="ARBA" id="ARBA00023015"/>
    </source>
</evidence>
<evidence type="ECO:0000256" key="3">
    <source>
        <dbReference type="ARBA" id="ARBA00022806"/>
    </source>
</evidence>
<dbReference type="CDD" id="cd18011">
    <property type="entry name" value="DEXDc_RapA"/>
    <property type="match status" value="1"/>
</dbReference>
<feature type="short sequence motif" description="DEAH box" evidence="9">
    <location>
        <begin position="279"/>
        <end position="282"/>
    </location>
</feature>
<dbReference type="InterPro" id="IPR027417">
    <property type="entry name" value="P-loop_NTPase"/>
</dbReference>
<evidence type="ECO:0000256" key="9">
    <source>
        <dbReference type="HAMAP-Rule" id="MF_01821"/>
    </source>
</evidence>
<dbReference type="PANTHER" id="PTHR45766">
    <property type="entry name" value="DNA ANNEALING HELICASE AND ENDONUCLEASE ZRANB3 FAMILY MEMBER"/>
    <property type="match status" value="1"/>
</dbReference>
<feature type="domain" description="Helicase C-terminal" evidence="12">
    <location>
        <begin position="489"/>
        <end position="650"/>
    </location>
</feature>
<dbReference type="InterPro" id="IPR000330">
    <property type="entry name" value="SNF2_N"/>
</dbReference>
<dbReference type="RefSeq" id="WP_038640100.1">
    <property type="nucleotide sequence ID" value="NZ_CP009888.1"/>
</dbReference>
<dbReference type="InterPro" id="IPR022737">
    <property type="entry name" value="RapA_C"/>
</dbReference>
<evidence type="ECO:0000256" key="4">
    <source>
        <dbReference type="ARBA" id="ARBA00022840"/>
    </source>
</evidence>
<dbReference type="CDD" id="cd18793">
    <property type="entry name" value="SF2_C_SNF"/>
    <property type="match status" value="1"/>
</dbReference>
<dbReference type="PROSITE" id="PS51194">
    <property type="entry name" value="HELICASE_CTER"/>
    <property type="match status" value="1"/>
</dbReference>
<dbReference type="SUPFAM" id="SSF52540">
    <property type="entry name" value="P-loop containing nucleoside triphosphate hydrolases"/>
    <property type="match status" value="2"/>
</dbReference>
<dbReference type="GO" id="GO:0004386">
    <property type="term" value="F:helicase activity"/>
    <property type="evidence" value="ECO:0007669"/>
    <property type="project" value="UniProtKB-UniRule"/>
</dbReference>
<dbReference type="OrthoDB" id="9814088at2"/>
<dbReference type="PROSITE" id="PS51192">
    <property type="entry name" value="HELICASE_ATP_BIND_1"/>
    <property type="match status" value="1"/>
</dbReference>
<sequence length="964" mass="109368">MSFSLGQRWISDTESDLGLGTVVACEGRQVTILFPASGENRVYSISEAPVTRVAFNVGDKVRSVDEWELIVEQVEEENGLFTYLGTREDNQEQVVLKETFLDHFIKFNKPQDKLFSGQIDRFDRFTLRHNTLSHIHENQQSSLKGLVGARASLIPHQLYIAEEVGKRFAPRVLLSDEVGLGKTIEAGMIIHQQVQTGRASRVLIVVPENLQHQWLVEMLRRFNLQFSIFDDERCTEAYADAANPFETEQFILTSLEFLTKKKTWFEQATLADWDLLVVDEAHHLKWSEKKSSTEYNRIAELSQDIPGLILLTATPDQLGHESHFARLKLLDENRFYDYQAFVEEESHYQEVADAANQLLADELLSDNAKATLTTLLKESDISTLLSQVEQGEQAAKNEVLSMLLDRHGTGRILFRNSRSSIQGFPSRELHAYPAAMPKQYTTAMNVMGNIAGLKDAEMRAKRALFPEKIFQEFEGESASWTQFDPRVEWLAEKLLELKREKVLVICSEAQTALSLEQAIRESEGIKAAVFHEGMSIIERDRAAAYFAEQEDAAQVLICSEIGSEGRNFQFAHHMILFDLPLNPDLLEQRIGRLDRIGQSEDIKIHVPYFENTAQEVLFRWYHEALEAFEHTLTTGQLLYSEFKEELLELIANHNTDEEELDPLLESVNKQNQALKQKMEQGRDRLLELHSKGQGRSEQLVKDIESLDNQTALPMFMIKVFDIFGISQEDRGENSIVLKPTEHMLTPSFPCLRDEGLTVTFDRDTALAQEDVHFLSWDHPMVQGAMELIIDDDLGTTSVALLKNKQLPAGSFFVELIYLAETSAPKALQMGRFLPTTPVRLLLDKNGNDLAANVAFDTFNQQLNAVGKQTASKLASALQSSVHPLIEKANNSAKEQLTALKENAKCSVNTNLDDELARLKSLKQLNPNVREDELFYLEKQKAQLLEHVEKAELKLDAIRLIVVSH</sequence>
<dbReference type="Pfam" id="PF00271">
    <property type="entry name" value="Helicase_C"/>
    <property type="match status" value="1"/>
</dbReference>
<comment type="subunit">
    <text evidence="9">Interacts with the RNAP. Has a higher affinity for the core RNAP than for the holoenzyme. Its ATPase activity is stimulated by binding to RNAP.</text>
</comment>
<dbReference type="Gene3D" id="6.10.140.2230">
    <property type="match status" value="1"/>
</dbReference>
<comment type="similarity">
    <text evidence="9">Belongs to the SNF2/RAD54 helicase family. RapA subfamily.</text>
</comment>
<dbReference type="HOGENOM" id="CLU_011520_0_0_6"/>
<keyword evidence="8 9" id="KW-0804">Transcription</keyword>
<dbReference type="Gene3D" id="6.10.140.1500">
    <property type="match status" value="1"/>
</dbReference>
<dbReference type="Pfam" id="PF18337">
    <property type="entry name" value="Tudor_RapA"/>
    <property type="match status" value="1"/>
</dbReference>
<dbReference type="Pfam" id="PF18339">
    <property type="entry name" value="Tudor_1_RapA"/>
    <property type="match status" value="1"/>
</dbReference>
<dbReference type="GO" id="GO:0005524">
    <property type="term" value="F:ATP binding"/>
    <property type="evidence" value="ECO:0007669"/>
    <property type="project" value="UniProtKB-UniRule"/>
</dbReference>
<evidence type="ECO:0000256" key="10">
    <source>
        <dbReference type="SAM" id="Coils"/>
    </source>
</evidence>
<dbReference type="InterPro" id="IPR040765">
    <property type="entry name" value="Tudor_1_RapA"/>
</dbReference>
<evidence type="ECO:0000256" key="7">
    <source>
        <dbReference type="ARBA" id="ARBA00023159"/>
    </source>
</evidence>
<dbReference type="HAMAP" id="MF_01821">
    <property type="entry name" value="Helicase_RapA"/>
    <property type="match status" value="1"/>
</dbReference>
<evidence type="ECO:0000259" key="12">
    <source>
        <dbReference type="PROSITE" id="PS51194"/>
    </source>
</evidence>
<dbReference type="InterPro" id="IPR014001">
    <property type="entry name" value="Helicase_ATP-bd"/>
</dbReference>
<keyword evidence="5 9" id="KW-0805">Transcription regulation</keyword>
<dbReference type="InterPro" id="IPR040766">
    <property type="entry name" value="Tudor_2_RapA"/>
</dbReference>
<dbReference type="EMBL" id="CP009888">
    <property type="protein sequence ID" value="AIY64790.1"/>
    <property type="molecule type" value="Genomic_DNA"/>
</dbReference>
<evidence type="ECO:0000259" key="11">
    <source>
        <dbReference type="PROSITE" id="PS51192"/>
    </source>
</evidence>
<feature type="coiled-coil region" evidence="10">
    <location>
        <begin position="664"/>
        <end position="691"/>
    </location>
</feature>
<keyword evidence="2 9" id="KW-0378">Hydrolase</keyword>
<dbReference type="InterPro" id="IPR057342">
    <property type="entry name" value="DEXDc_RapA"/>
</dbReference>
<keyword evidence="1 9" id="KW-0547">Nucleotide-binding</keyword>
<keyword evidence="6 9" id="KW-0238">DNA-binding</keyword>
<dbReference type="eggNOG" id="COG0553">
    <property type="taxonomic scope" value="Bacteria"/>
</dbReference>
<dbReference type="Gene3D" id="3.40.50.300">
    <property type="entry name" value="P-loop containing nucleotide triphosphate hydrolases"/>
    <property type="match status" value="1"/>
</dbReference>
<dbReference type="GO" id="GO:0003677">
    <property type="term" value="F:DNA binding"/>
    <property type="evidence" value="ECO:0007669"/>
    <property type="project" value="UniProtKB-KW"/>
</dbReference>
<keyword evidence="14" id="KW-1185">Reference proteome</keyword>
<dbReference type="InterPro" id="IPR038718">
    <property type="entry name" value="SNF2-like_sf"/>
</dbReference>
<evidence type="ECO:0000256" key="6">
    <source>
        <dbReference type="ARBA" id="ARBA00023125"/>
    </source>
</evidence>
<reference evidence="13 14" key="1">
    <citation type="submission" date="2014-11" db="EMBL/GenBank/DDBJ databases">
        <title>Complete Genome Sequence of Pseudoalteromonas sp. Strain OCN003 Isolated from Kaneohe Bay, Oahu, Hawaii.</title>
        <authorList>
            <person name="Beurmann S."/>
            <person name="Videau P."/>
            <person name="Ushijima B."/>
            <person name="Smith A.M."/>
            <person name="Aeby G.S."/>
            <person name="Callahan S.M."/>
            <person name="Belcaid M."/>
        </authorList>
    </citation>
    <scope>NUCLEOTIDE SEQUENCE [LARGE SCALE GENOMIC DNA]</scope>
    <source>
        <strain evidence="13 14">OCN003</strain>
    </source>
</reference>
<dbReference type="GO" id="GO:0016817">
    <property type="term" value="F:hydrolase activity, acting on acid anhydrides"/>
    <property type="evidence" value="ECO:0007669"/>
    <property type="project" value="InterPro"/>
</dbReference>
<dbReference type="InterPro" id="IPR049730">
    <property type="entry name" value="SNF2/RAD54-like_C"/>
</dbReference>
<dbReference type="InterPro" id="IPR001650">
    <property type="entry name" value="Helicase_C-like"/>
</dbReference>
<dbReference type="PANTHER" id="PTHR45766:SF6">
    <property type="entry name" value="SWI_SNF-RELATED MATRIX-ASSOCIATED ACTIN-DEPENDENT REGULATOR OF CHROMATIN SUBFAMILY A-LIKE PROTEIN 1"/>
    <property type="match status" value="1"/>
</dbReference>
<feature type="domain" description="Helicase ATP-binding" evidence="11">
    <location>
        <begin position="163"/>
        <end position="333"/>
    </location>
</feature>
<dbReference type="AlphaFoldDB" id="A0A0A7EDN7"/>
<dbReference type="InterPro" id="IPR023949">
    <property type="entry name" value="Helicase_RapA"/>
</dbReference>
<evidence type="ECO:0000313" key="14">
    <source>
        <dbReference type="Proteomes" id="UP000030341"/>
    </source>
</evidence>
<dbReference type="Pfam" id="PF12137">
    <property type="entry name" value="RapA_C"/>
    <property type="match status" value="1"/>
</dbReference>
<keyword evidence="3 9" id="KW-0347">Helicase</keyword>
<name>A0A0A7EDN7_9GAMM</name>
<dbReference type="SMART" id="SM00487">
    <property type="entry name" value="DEXDc"/>
    <property type="match status" value="1"/>
</dbReference>
<evidence type="ECO:0000256" key="2">
    <source>
        <dbReference type="ARBA" id="ARBA00022801"/>
    </source>
</evidence>
<protein>
    <recommendedName>
        <fullName evidence="9">RNA polymerase-associated protein RapA</fullName>
        <ecNumber evidence="9">3.6.4.-</ecNumber>
    </recommendedName>
    <alternativeName>
        <fullName evidence="9">ATP-dependent helicase HepA</fullName>
    </alternativeName>
</protein>
<dbReference type="SMART" id="SM00490">
    <property type="entry name" value="HELICc"/>
    <property type="match status" value="1"/>
</dbReference>
<dbReference type="Gene3D" id="2.30.30.140">
    <property type="match status" value="1"/>
</dbReference>
<dbReference type="Proteomes" id="UP000030341">
    <property type="component" value="Chromosome 1"/>
</dbReference>
<dbReference type="KEGG" id="pseo:OM33_06240"/>
<dbReference type="Gene3D" id="2.30.30.930">
    <property type="match status" value="1"/>
</dbReference>
<evidence type="ECO:0000256" key="8">
    <source>
        <dbReference type="ARBA" id="ARBA00023163"/>
    </source>
</evidence>
<keyword evidence="10" id="KW-0175">Coiled coil</keyword>
<accession>A0A0A7EDN7</accession>
<dbReference type="NCBIfam" id="NF003426">
    <property type="entry name" value="PRK04914.1"/>
    <property type="match status" value="1"/>
</dbReference>
<evidence type="ECO:0000313" key="13">
    <source>
        <dbReference type="EMBL" id="AIY64790.1"/>
    </source>
</evidence>
<keyword evidence="4 9" id="KW-0067">ATP-binding</keyword>
<dbReference type="STRING" id="1348114.OM33_06240"/>
<proteinExistence type="inferred from homology"/>
<dbReference type="Gene3D" id="3.40.50.10810">
    <property type="entry name" value="Tandem AAA-ATPase domain"/>
    <property type="match status" value="1"/>
</dbReference>
<dbReference type="Pfam" id="PF00176">
    <property type="entry name" value="SNF2-rel_dom"/>
    <property type="match status" value="1"/>
</dbReference>
<keyword evidence="7 9" id="KW-0010">Activator</keyword>
<dbReference type="GO" id="GO:0006355">
    <property type="term" value="P:regulation of DNA-templated transcription"/>
    <property type="evidence" value="ECO:0007669"/>
    <property type="project" value="UniProtKB-UniRule"/>
</dbReference>
<dbReference type="EC" id="3.6.4.-" evidence="9"/>
<dbReference type="Gene3D" id="3.30.360.80">
    <property type="match status" value="1"/>
</dbReference>
<feature type="binding site" evidence="9">
    <location>
        <begin position="176"/>
        <end position="183"/>
    </location>
    <ligand>
        <name>ATP</name>
        <dbReference type="ChEBI" id="CHEBI:30616"/>
    </ligand>
</feature>